<dbReference type="KEGG" id="rpy:Y013_17620"/>
<accession>V9XFV0</accession>
<dbReference type="HOGENOM" id="CLU_1401503_0_0_11"/>
<evidence type="ECO:0000313" key="1">
    <source>
        <dbReference type="EMBL" id="AHD22326.1"/>
    </source>
</evidence>
<reference evidence="1 2" key="1">
    <citation type="journal article" date="2014" name="Genome Announc.">
        <title>Complete Genome of Rhodococcus pyridinivorans SB3094, a Methyl-Ethyl-Ketone-Degrading Bacterium Used for Bioaugmentation.</title>
        <authorList>
            <person name="Dueholm M.S."/>
            <person name="Albertsen M."/>
            <person name="D'Imperio S."/>
            <person name="Tale V.P."/>
            <person name="Lewis D."/>
            <person name="Nielsen P.H."/>
            <person name="Nielsen J.L."/>
        </authorList>
    </citation>
    <scope>NUCLEOTIDE SEQUENCE [LARGE SCALE GENOMIC DNA]</scope>
    <source>
        <strain evidence="1 2">SB3094</strain>
    </source>
</reference>
<dbReference type="EMBL" id="CP006996">
    <property type="protein sequence ID" value="AHD22326.1"/>
    <property type="molecule type" value="Genomic_DNA"/>
</dbReference>
<dbReference type="AlphaFoldDB" id="V9XFV0"/>
<dbReference type="eggNOG" id="ENOG5032BKX">
    <property type="taxonomic scope" value="Bacteria"/>
</dbReference>
<evidence type="ECO:0000313" key="2">
    <source>
        <dbReference type="Proteomes" id="UP000018781"/>
    </source>
</evidence>
<sequence length="189" mass="20527">MSNFRRLERDEEMFAGSIGLISAYLECAFPDPVAEEVEQWTLSCLPSTNRGARLFTLNIGPMEVLFVERADAVGDDLAAGFMSLYVSRSALEEEAGASIESLAQAVTAVELVPSRLASADGDAVRLVAHLADEAAADELDALIGSGLPIRRLAEKLVTKGRGPYEQYHNPWFAAAVLEEIERNAEAEKR</sequence>
<dbReference type="PATRIC" id="fig|1435356.3.peg.3557"/>
<organism evidence="1 2">
    <name type="scientific">Rhodococcus pyridinivorans SB3094</name>
    <dbReference type="NCBI Taxonomy" id="1435356"/>
    <lineage>
        <taxon>Bacteria</taxon>
        <taxon>Bacillati</taxon>
        <taxon>Actinomycetota</taxon>
        <taxon>Actinomycetes</taxon>
        <taxon>Mycobacteriales</taxon>
        <taxon>Nocardiaceae</taxon>
        <taxon>Rhodococcus</taxon>
    </lineage>
</organism>
<proteinExistence type="predicted"/>
<gene>
    <name evidence="1" type="ORF">Y013_17620</name>
</gene>
<dbReference type="Proteomes" id="UP000018781">
    <property type="component" value="Chromosome"/>
</dbReference>
<protein>
    <submittedName>
        <fullName evidence="1">Uncharacterized protein</fullName>
    </submittedName>
</protein>
<name>V9XFV0_9NOCA</name>